<accession>A0ABW0FXG3</accession>
<protein>
    <submittedName>
        <fullName evidence="2">Uncharacterized protein</fullName>
    </submittedName>
</protein>
<feature type="region of interest" description="Disordered" evidence="1">
    <location>
        <begin position="315"/>
        <end position="378"/>
    </location>
</feature>
<sequence length="378" mass="41023">MEDKTTEALAQIDHPGRVTWHSSGEDEGPDVGLSFGLGNGSSLYVGEISRAHHAAEAETAGHLGDDTGWWIILHDAEVARVIGKTAEPGAGRALIDALSEAFPRRSSVQEAAPATAADGLADAAIRLLSDARYFARRWSDPKAVADYIDEQMACRGISAAPTAQGQDADDTIKRRWIIIREPGNVPVTKIPKQSHDGAREFLRECAAIYPAADITLAELTWNNDLWVSDGREALTIDDAMAEYTDADDWTDRVPEPQTAGCEFTMSYADEPNSIVCRNGHMIDIDIFTEGFDESDFFHPCPKCNADAYAAWKAENGDEDEDNDDSLPSAPSAGEATKPLTHCAAGKDGECNHPDCPQLRDGEPAKSRRHCPLDTDEED</sequence>
<dbReference type="Proteomes" id="UP001596166">
    <property type="component" value="Unassembled WGS sequence"/>
</dbReference>
<evidence type="ECO:0000313" key="3">
    <source>
        <dbReference type="Proteomes" id="UP001596166"/>
    </source>
</evidence>
<proteinExistence type="predicted"/>
<name>A0ABW0FXG3_9PROT</name>
<keyword evidence="3" id="KW-1185">Reference proteome</keyword>
<feature type="compositionally biased region" description="Basic and acidic residues" evidence="1">
    <location>
        <begin position="344"/>
        <end position="365"/>
    </location>
</feature>
<dbReference type="RefSeq" id="WP_376993317.1">
    <property type="nucleotide sequence ID" value="NZ_JBHSLC010000002.1"/>
</dbReference>
<comment type="caution">
    <text evidence="2">The sequence shown here is derived from an EMBL/GenBank/DDBJ whole genome shotgun (WGS) entry which is preliminary data.</text>
</comment>
<reference evidence="3" key="1">
    <citation type="journal article" date="2019" name="Int. J. Syst. Evol. Microbiol.">
        <title>The Global Catalogue of Microorganisms (GCM) 10K type strain sequencing project: providing services to taxonomists for standard genome sequencing and annotation.</title>
        <authorList>
            <consortium name="The Broad Institute Genomics Platform"/>
            <consortium name="The Broad Institute Genome Sequencing Center for Infectious Disease"/>
            <person name="Wu L."/>
            <person name="Ma J."/>
        </authorList>
    </citation>
    <scope>NUCLEOTIDE SEQUENCE [LARGE SCALE GENOMIC DNA]</scope>
    <source>
        <strain evidence="3">CCUG 58760</strain>
    </source>
</reference>
<evidence type="ECO:0000256" key="1">
    <source>
        <dbReference type="SAM" id="MobiDB-lite"/>
    </source>
</evidence>
<dbReference type="EMBL" id="JBHSLC010000002">
    <property type="protein sequence ID" value="MFC5353490.1"/>
    <property type="molecule type" value="Genomic_DNA"/>
</dbReference>
<organism evidence="2 3">
    <name type="scientific">Azospirillum himalayense</name>
    <dbReference type="NCBI Taxonomy" id="654847"/>
    <lineage>
        <taxon>Bacteria</taxon>
        <taxon>Pseudomonadati</taxon>
        <taxon>Pseudomonadota</taxon>
        <taxon>Alphaproteobacteria</taxon>
        <taxon>Rhodospirillales</taxon>
        <taxon>Azospirillaceae</taxon>
        <taxon>Azospirillum</taxon>
    </lineage>
</organism>
<evidence type="ECO:0000313" key="2">
    <source>
        <dbReference type="EMBL" id="MFC5353490.1"/>
    </source>
</evidence>
<gene>
    <name evidence="2" type="ORF">ACFPMG_00595</name>
</gene>